<proteinExistence type="predicted"/>
<keyword evidence="3" id="KW-1185">Reference proteome</keyword>
<feature type="region of interest" description="Disordered" evidence="2">
    <location>
        <begin position="119"/>
        <end position="151"/>
    </location>
</feature>
<evidence type="ECO:0000313" key="3">
    <source>
        <dbReference type="Proteomes" id="UP000036681"/>
    </source>
</evidence>
<organism evidence="3 4">
    <name type="scientific">Ascaris lumbricoides</name>
    <name type="common">Giant roundworm</name>
    <dbReference type="NCBI Taxonomy" id="6252"/>
    <lineage>
        <taxon>Eukaryota</taxon>
        <taxon>Metazoa</taxon>
        <taxon>Ecdysozoa</taxon>
        <taxon>Nematoda</taxon>
        <taxon>Chromadorea</taxon>
        <taxon>Rhabditida</taxon>
        <taxon>Spirurina</taxon>
        <taxon>Ascaridomorpha</taxon>
        <taxon>Ascaridoidea</taxon>
        <taxon>Ascarididae</taxon>
        <taxon>Ascaris</taxon>
    </lineage>
</organism>
<dbReference type="WBParaSite" id="ALUE_0000628101-mRNA-1">
    <property type="protein sequence ID" value="ALUE_0000628101-mRNA-1"/>
    <property type="gene ID" value="ALUE_0000628101"/>
</dbReference>
<name>A0A9J2P988_ASCLU</name>
<feature type="coiled-coil region" evidence="1">
    <location>
        <begin position="228"/>
        <end position="262"/>
    </location>
</feature>
<feature type="compositionally biased region" description="Basic and acidic residues" evidence="2">
    <location>
        <begin position="70"/>
        <end position="81"/>
    </location>
</feature>
<accession>A0A9J2P988</accession>
<dbReference type="Proteomes" id="UP000036681">
    <property type="component" value="Unplaced"/>
</dbReference>
<evidence type="ECO:0000313" key="4">
    <source>
        <dbReference type="WBParaSite" id="ALUE_0000628101-mRNA-1"/>
    </source>
</evidence>
<protein>
    <submittedName>
        <fullName evidence="4">Uncharacterized protein</fullName>
    </submittedName>
</protein>
<feature type="region of interest" description="Disordered" evidence="2">
    <location>
        <begin position="49"/>
        <end position="105"/>
    </location>
</feature>
<evidence type="ECO:0000256" key="2">
    <source>
        <dbReference type="SAM" id="MobiDB-lite"/>
    </source>
</evidence>
<sequence>MQIISTVNARIALEAFASDFIRGDTMLTRHKTKSSSATSPEMAVTRVEAATSKTTPLSRGKQVNRVTSGDGRRCLKRKEGEPEMVSVPPRRRSAPKTFSPAPYLSSYKSADELPSMKRKMVDVSTPASSSSSDADSGPRNGSAVTRSPALEDSEDDLVVEAEVLSIEEKKLLVEVCVSNVLDTYMLFQVQVLNLCRNHVSKVDTNDRTWFSQLKLGVRIYESFVLLQIGELRRKINHATAKRNELREKCRQLHRKREACKHQRQVARLPVAFNSSDIDGSGGGGSGQQAVMMQPSRESSSGMRGQWIKVPESSHNEQQMTAISAFEGETLQTHTTKARLFDNRMRMQISKPGRASVTLHLARSSGGIPVPQRRRLTQLYNIADPNVIIDRNAQNPSLLSNSIPSR</sequence>
<keyword evidence="1" id="KW-0175">Coiled coil</keyword>
<dbReference type="AlphaFoldDB" id="A0A9J2P988"/>
<evidence type="ECO:0000256" key="1">
    <source>
        <dbReference type="SAM" id="Coils"/>
    </source>
</evidence>
<reference evidence="4" key="1">
    <citation type="submission" date="2023-03" db="UniProtKB">
        <authorList>
            <consortium name="WormBaseParasite"/>
        </authorList>
    </citation>
    <scope>IDENTIFICATION</scope>
</reference>